<comment type="caution">
    <text evidence="12">The sequence shown here is derived from an EMBL/GenBank/DDBJ whole genome shotgun (WGS) entry which is preliminary data.</text>
</comment>
<evidence type="ECO:0000256" key="2">
    <source>
        <dbReference type="ARBA" id="ARBA00022705"/>
    </source>
</evidence>
<dbReference type="PANTHER" id="PTHR30050:SF2">
    <property type="entry name" value="CHROMOSOMAL REPLICATION INITIATOR PROTEIN DNAA"/>
    <property type="match status" value="1"/>
</dbReference>
<protein>
    <recommendedName>
        <fullName evidence="7">Chromosomal replication initiator protein DnaA</fullName>
    </recommendedName>
</protein>
<dbReference type="InterPro" id="IPR027417">
    <property type="entry name" value="P-loop_NTPase"/>
</dbReference>
<dbReference type="SMART" id="SM00382">
    <property type="entry name" value="AAA"/>
    <property type="match status" value="1"/>
</dbReference>
<dbReference type="GO" id="GO:0003688">
    <property type="term" value="F:DNA replication origin binding"/>
    <property type="evidence" value="ECO:0007669"/>
    <property type="project" value="InterPro"/>
</dbReference>
<dbReference type="InterPro" id="IPR013159">
    <property type="entry name" value="DnaA_C"/>
</dbReference>
<dbReference type="Gene3D" id="1.10.1750.10">
    <property type="match status" value="1"/>
</dbReference>
<dbReference type="CDD" id="cd06571">
    <property type="entry name" value="Bac_DnaA_C"/>
    <property type="match status" value="1"/>
</dbReference>
<dbReference type="GO" id="GO:0005524">
    <property type="term" value="F:ATP binding"/>
    <property type="evidence" value="ECO:0007669"/>
    <property type="project" value="UniProtKB-KW"/>
</dbReference>
<dbReference type="GO" id="GO:0008289">
    <property type="term" value="F:lipid binding"/>
    <property type="evidence" value="ECO:0007669"/>
    <property type="project" value="UniProtKB-KW"/>
</dbReference>
<keyword evidence="13" id="KW-1185">Reference proteome</keyword>
<dbReference type="PANTHER" id="PTHR30050">
    <property type="entry name" value="CHROMOSOMAL REPLICATION INITIATOR PROTEIN DNAA"/>
    <property type="match status" value="1"/>
</dbReference>
<dbReference type="Pfam" id="PF00308">
    <property type="entry name" value="Bac_DnaA"/>
    <property type="match status" value="1"/>
</dbReference>
<dbReference type="PRINTS" id="PR00051">
    <property type="entry name" value="DNAA"/>
</dbReference>
<evidence type="ECO:0000256" key="7">
    <source>
        <dbReference type="RuleBase" id="RU000577"/>
    </source>
</evidence>
<dbReference type="PROSITE" id="PS01008">
    <property type="entry name" value="DNAA"/>
    <property type="match status" value="1"/>
</dbReference>
<gene>
    <name evidence="12" type="ORF">DLJ53_18100</name>
</gene>
<feature type="compositionally biased region" description="Basic and acidic residues" evidence="9">
    <location>
        <begin position="44"/>
        <end position="62"/>
    </location>
</feature>
<comment type="similarity">
    <text evidence="8">Belongs to the DnaA family.</text>
</comment>
<dbReference type="InterPro" id="IPR013317">
    <property type="entry name" value="DnaA_dom"/>
</dbReference>
<dbReference type="Pfam" id="PF08299">
    <property type="entry name" value="Bac_DnaA_C"/>
    <property type="match status" value="1"/>
</dbReference>
<accession>A0A8B2NSV6</accession>
<dbReference type="OrthoDB" id="9807019at2"/>
<evidence type="ECO:0000256" key="3">
    <source>
        <dbReference type="ARBA" id="ARBA00022741"/>
    </source>
</evidence>
<dbReference type="Gene3D" id="3.40.50.300">
    <property type="entry name" value="P-loop containing nucleotide triphosphate hydrolases"/>
    <property type="match status" value="1"/>
</dbReference>
<dbReference type="InterPro" id="IPR018312">
    <property type="entry name" value="Chromosome_initiator_DnaA_CS"/>
</dbReference>
<dbReference type="InterPro" id="IPR010921">
    <property type="entry name" value="Trp_repressor/repl_initiator"/>
</dbReference>
<keyword evidence="2 7" id="KW-0235">DNA replication</keyword>
<keyword evidence="5" id="KW-0446">Lipid-binding</keyword>
<feature type="domain" description="AAA+ ATPase" evidence="10">
    <location>
        <begin position="144"/>
        <end position="389"/>
    </location>
</feature>
<keyword evidence="6 7" id="KW-0238">DNA-binding</keyword>
<dbReference type="SMART" id="SM00760">
    <property type="entry name" value="Bac_DnaA_C"/>
    <property type="match status" value="1"/>
</dbReference>
<evidence type="ECO:0000313" key="13">
    <source>
        <dbReference type="Proteomes" id="UP000249590"/>
    </source>
</evidence>
<sequence length="446" mass="49339">MEKKMQGYSLAGTPEARAAYFRRVSEKGDMRPAPRVVEVATADPEAKHERWPEPRSREDAHAAHMRRVASNCAREIDTAARPALVQQQDVPPAAKPVKDTGDQTPMGWTPLNPSMTFETFVASSDLPLALARKVAATERWSRVEHSPIVIYGGDGLGKTHLLQAIAATSPQQCLYVTAEDFMYRLVGTLTKGQGEAMRKTLAQAEVLLVDGIDRITGSMFVPHFEQAIDLFASGGQQVVCTSRVVPAVLEMLGPETRRRLSSGMVAEMAPPNYGQRKDIVAKRIEIHRTDFAALAFPDEVAEFIAKSITTNGRDLVGAVSRIVAHSELAGRTIDLQMAELAILDLLRANTVKTPKIEDIQRVVCQHYGISRGDLVSARRTKVIVRPRQVAMYLCKMLTPRSLPEIGRRFGNRDHTTVLHAVRKIDDLKERDQKLAEDIEIITRGLA</sequence>
<feature type="region of interest" description="Disordered" evidence="9">
    <location>
        <begin position="39"/>
        <end position="62"/>
    </location>
</feature>
<dbReference type="InterPro" id="IPR003593">
    <property type="entry name" value="AAA+_ATPase"/>
</dbReference>
<evidence type="ECO:0000256" key="4">
    <source>
        <dbReference type="ARBA" id="ARBA00022840"/>
    </source>
</evidence>
<keyword evidence="3 7" id="KW-0547">Nucleotide-binding</keyword>
<keyword evidence="1" id="KW-0963">Cytoplasm</keyword>
<feature type="domain" description="Chromosomal replication initiator DnaA C-terminal" evidence="11">
    <location>
        <begin position="355"/>
        <end position="424"/>
    </location>
</feature>
<name>A0A8B2NSV6_9HYPH</name>
<evidence type="ECO:0000256" key="1">
    <source>
        <dbReference type="ARBA" id="ARBA00022490"/>
    </source>
</evidence>
<evidence type="ECO:0000259" key="11">
    <source>
        <dbReference type="SMART" id="SM00760"/>
    </source>
</evidence>
<dbReference type="GO" id="GO:0006275">
    <property type="term" value="P:regulation of DNA replication"/>
    <property type="evidence" value="ECO:0007669"/>
    <property type="project" value="InterPro"/>
</dbReference>
<evidence type="ECO:0000256" key="9">
    <source>
        <dbReference type="SAM" id="MobiDB-lite"/>
    </source>
</evidence>
<comment type="function">
    <text evidence="7">Plays an essential role in the initiation and regulation of chromosomal replication. ATP-DnaA binds to the origin of replication (oriC) to initiate formation of the DNA replication initiation complex once per cell cycle. Binds the DnaA box (a 9 base pair repeat at the origin) and separates the double-stranded (ds)DNA. Forms a right-handed helical filament on oriC DNA; dsDNA binds to the exterior of the filament while single-stranded (ss)DNA is stabiized in the filament's interior. The ATP-DnaA-oriC complex binds and stabilizes one strand of the AT-rich DNA unwinding element (DUE), permitting loading of DNA polymerase. After initiation quickly degrades to an ADP-DnaA complex that is not apt for DNA replication. Binds acidic phospholipids.</text>
</comment>
<reference evidence="12 13" key="1">
    <citation type="submission" date="2018-05" db="EMBL/GenBank/DDBJ databases">
        <title>Acuticoccus sediminis sp. nov., isolated from deep-sea sediment of Indian Ocean.</title>
        <authorList>
            <person name="Liu X."/>
            <person name="Lai Q."/>
            <person name="Du Y."/>
            <person name="Sun F."/>
            <person name="Zhang X."/>
            <person name="Wang S."/>
            <person name="Shao Z."/>
        </authorList>
    </citation>
    <scope>NUCLEOTIDE SEQUENCE [LARGE SCALE GENOMIC DNA]</scope>
    <source>
        <strain evidence="12 13">PTG4-2</strain>
    </source>
</reference>
<dbReference type="SUPFAM" id="SSF52540">
    <property type="entry name" value="P-loop containing nucleoside triphosphate hydrolases"/>
    <property type="match status" value="1"/>
</dbReference>
<dbReference type="GO" id="GO:0006270">
    <property type="term" value="P:DNA replication initiation"/>
    <property type="evidence" value="ECO:0007669"/>
    <property type="project" value="InterPro"/>
</dbReference>
<dbReference type="EMBL" id="QHHQ01000003">
    <property type="protein sequence ID" value="RAI01129.1"/>
    <property type="molecule type" value="Genomic_DNA"/>
</dbReference>
<dbReference type="AlphaFoldDB" id="A0A8B2NSV6"/>
<evidence type="ECO:0000313" key="12">
    <source>
        <dbReference type="EMBL" id="RAI01129.1"/>
    </source>
</evidence>
<proteinExistence type="inferred from homology"/>
<dbReference type="InterPro" id="IPR020591">
    <property type="entry name" value="Chromosome_initiator_DnaA-like"/>
</dbReference>
<evidence type="ECO:0000259" key="10">
    <source>
        <dbReference type="SMART" id="SM00382"/>
    </source>
</evidence>
<dbReference type="SUPFAM" id="SSF48295">
    <property type="entry name" value="TrpR-like"/>
    <property type="match status" value="1"/>
</dbReference>
<evidence type="ECO:0000256" key="6">
    <source>
        <dbReference type="ARBA" id="ARBA00023125"/>
    </source>
</evidence>
<keyword evidence="4 7" id="KW-0067">ATP-binding</keyword>
<dbReference type="Proteomes" id="UP000249590">
    <property type="component" value="Unassembled WGS sequence"/>
</dbReference>
<dbReference type="GO" id="GO:0005886">
    <property type="term" value="C:plasma membrane"/>
    <property type="evidence" value="ECO:0007669"/>
    <property type="project" value="TreeGrafter"/>
</dbReference>
<organism evidence="12 13">
    <name type="scientific">Acuticoccus sediminis</name>
    <dbReference type="NCBI Taxonomy" id="2184697"/>
    <lineage>
        <taxon>Bacteria</taxon>
        <taxon>Pseudomonadati</taxon>
        <taxon>Pseudomonadota</taxon>
        <taxon>Alphaproteobacteria</taxon>
        <taxon>Hyphomicrobiales</taxon>
        <taxon>Amorphaceae</taxon>
        <taxon>Acuticoccus</taxon>
    </lineage>
</organism>
<dbReference type="Gene3D" id="1.10.8.60">
    <property type="match status" value="1"/>
</dbReference>
<evidence type="ECO:0000256" key="5">
    <source>
        <dbReference type="ARBA" id="ARBA00023121"/>
    </source>
</evidence>
<evidence type="ECO:0000256" key="8">
    <source>
        <dbReference type="RuleBase" id="RU004227"/>
    </source>
</evidence>
<dbReference type="RefSeq" id="WP_111347739.1">
    <property type="nucleotide sequence ID" value="NZ_QHHQ01000003.1"/>
</dbReference>